<evidence type="ECO:0000313" key="4">
    <source>
        <dbReference type="Proteomes" id="UP000199450"/>
    </source>
</evidence>
<proteinExistence type="predicted"/>
<dbReference type="Proteomes" id="UP000199450">
    <property type="component" value="Unassembled WGS sequence"/>
</dbReference>
<dbReference type="Pfam" id="PF13098">
    <property type="entry name" value="Thioredoxin_2"/>
    <property type="match status" value="1"/>
</dbReference>
<accession>A0A1H8AGS8</accession>
<evidence type="ECO:0000256" key="1">
    <source>
        <dbReference type="SAM" id="SignalP"/>
    </source>
</evidence>
<dbReference type="AlphaFoldDB" id="A0A1H8AGS8"/>
<dbReference type="InterPro" id="IPR036249">
    <property type="entry name" value="Thioredoxin-like_sf"/>
</dbReference>
<feature type="signal peptide" evidence="1">
    <location>
        <begin position="1"/>
        <end position="19"/>
    </location>
</feature>
<dbReference type="PROSITE" id="PS51352">
    <property type="entry name" value="THIOREDOXIN_2"/>
    <property type="match status" value="1"/>
</dbReference>
<feature type="domain" description="Thioredoxin" evidence="2">
    <location>
        <begin position="1"/>
        <end position="154"/>
    </location>
</feature>
<feature type="chain" id="PRO_5011542451" evidence="1">
    <location>
        <begin position="20"/>
        <end position="155"/>
    </location>
</feature>
<dbReference type="InterPro" id="IPR013766">
    <property type="entry name" value="Thioredoxin_domain"/>
</dbReference>
<dbReference type="InterPro" id="IPR012336">
    <property type="entry name" value="Thioredoxin-like_fold"/>
</dbReference>
<keyword evidence="1" id="KW-0732">Signal</keyword>
<reference evidence="4" key="1">
    <citation type="submission" date="2016-10" db="EMBL/GenBank/DDBJ databases">
        <authorList>
            <person name="Varghese N."/>
            <person name="Submissions S."/>
        </authorList>
    </citation>
    <scope>NUCLEOTIDE SEQUENCE [LARGE SCALE GENOMIC DNA]</scope>
    <source>
        <strain evidence="4">DSM 17453</strain>
    </source>
</reference>
<keyword evidence="4" id="KW-1185">Reference proteome</keyword>
<name>A0A1H8AGS8_9FLAO</name>
<evidence type="ECO:0000259" key="2">
    <source>
        <dbReference type="PROSITE" id="PS51352"/>
    </source>
</evidence>
<evidence type="ECO:0000313" key="3">
    <source>
        <dbReference type="EMBL" id="SEM69696.1"/>
    </source>
</evidence>
<dbReference type="RefSeq" id="WP_090000418.1">
    <property type="nucleotide sequence ID" value="NZ_FOBV01000005.1"/>
</dbReference>
<dbReference type="Gene3D" id="3.40.30.10">
    <property type="entry name" value="Glutaredoxin"/>
    <property type="match status" value="1"/>
</dbReference>
<organism evidence="3 4">
    <name type="scientific">Chryseobacterium taichungense</name>
    <dbReference type="NCBI Taxonomy" id="295069"/>
    <lineage>
        <taxon>Bacteria</taxon>
        <taxon>Pseudomonadati</taxon>
        <taxon>Bacteroidota</taxon>
        <taxon>Flavobacteriia</taxon>
        <taxon>Flavobacteriales</taxon>
        <taxon>Weeksellaceae</taxon>
        <taxon>Chryseobacterium group</taxon>
        <taxon>Chryseobacterium</taxon>
    </lineage>
</organism>
<sequence length="155" mass="18319">MKIIIRFLFLMCMPFFCFSQIKTVTFADLEILQKENSKPIIIHIYTSWCPVCKIESFELNKDKDLVKLINENFYFVNFDAEKTKEKIRFQGEEFNYVSNGSSGIHELVLALSKNKKQPVYPLWIIIDKNGNLVDYHEGLFRAEKMKKKLGELFDF</sequence>
<protein>
    <submittedName>
        <fullName evidence="3">AhpC/TSA family protein</fullName>
    </submittedName>
</protein>
<dbReference type="EMBL" id="FOBV01000005">
    <property type="protein sequence ID" value="SEM69696.1"/>
    <property type="molecule type" value="Genomic_DNA"/>
</dbReference>
<dbReference type="OrthoDB" id="9811036at2"/>
<gene>
    <name evidence="3" type="ORF">SAMN05421856_105326</name>
</gene>
<dbReference type="SUPFAM" id="SSF52833">
    <property type="entry name" value="Thioredoxin-like"/>
    <property type="match status" value="1"/>
</dbReference>